<evidence type="ECO:0000256" key="16">
    <source>
        <dbReference type="ARBA" id="ARBA00048914"/>
    </source>
</evidence>
<dbReference type="SUPFAM" id="SSF56176">
    <property type="entry name" value="FAD-binding/transporter-associated domain-like"/>
    <property type="match status" value="1"/>
</dbReference>
<evidence type="ECO:0000256" key="15">
    <source>
        <dbReference type="ARBA" id="ARBA00023316"/>
    </source>
</evidence>
<evidence type="ECO:0000313" key="20">
    <source>
        <dbReference type="Proteomes" id="UP000268084"/>
    </source>
</evidence>
<feature type="active site" description="Proton donor" evidence="17">
    <location>
        <position position="237"/>
    </location>
</feature>
<keyword evidence="20" id="KW-1185">Reference proteome</keyword>
<evidence type="ECO:0000256" key="13">
    <source>
        <dbReference type="ARBA" id="ARBA00023002"/>
    </source>
</evidence>
<dbReference type="EMBL" id="CP034170">
    <property type="protein sequence ID" value="AZI59026.1"/>
    <property type="molecule type" value="Genomic_DNA"/>
</dbReference>
<evidence type="ECO:0000256" key="2">
    <source>
        <dbReference type="ARBA" id="ARBA00003921"/>
    </source>
</evidence>
<evidence type="ECO:0000256" key="4">
    <source>
        <dbReference type="ARBA" id="ARBA00004752"/>
    </source>
</evidence>
<keyword evidence="7 17" id="KW-0132">Cell division</keyword>
<comment type="catalytic activity">
    <reaction evidence="16 17">
        <text>UDP-N-acetyl-alpha-D-muramate + NADP(+) = UDP-N-acetyl-3-O-(1-carboxyvinyl)-alpha-D-glucosamine + NADPH + H(+)</text>
        <dbReference type="Rhea" id="RHEA:12248"/>
        <dbReference type="ChEBI" id="CHEBI:15378"/>
        <dbReference type="ChEBI" id="CHEBI:57783"/>
        <dbReference type="ChEBI" id="CHEBI:58349"/>
        <dbReference type="ChEBI" id="CHEBI:68483"/>
        <dbReference type="ChEBI" id="CHEBI:70757"/>
        <dbReference type="EC" id="1.3.1.98"/>
    </reaction>
</comment>
<comment type="cofactor">
    <cofactor evidence="1 17">
        <name>FAD</name>
        <dbReference type="ChEBI" id="CHEBI:57692"/>
    </cofactor>
</comment>
<dbReference type="Gene3D" id="3.90.78.10">
    <property type="entry name" value="UDP-N-acetylenolpyruvoylglucosamine reductase, C-terminal domain"/>
    <property type="match status" value="1"/>
</dbReference>
<keyword evidence="12 17" id="KW-0573">Peptidoglycan synthesis</keyword>
<dbReference type="InterPro" id="IPR016167">
    <property type="entry name" value="FAD-bd_PCMH_sub1"/>
</dbReference>
<keyword evidence="15 17" id="KW-0961">Cell wall biogenesis/degradation</keyword>
<dbReference type="InterPro" id="IPR016169">
    <property type="entry name" value="FAD-bd_PCMH_sub2"/>
</dbReference>
<keyword evidence="14 17" id="KW-0131">Cell cycle</keyword>
<dbReference type="InterPro" id="IPR036318">
    <property type="entry name" value="FAD-bd_PCMH-like_sf"/>
</dbReference>
<dbReference type="HAMAP" id="MF_00037">
    <property type="entry name" value="MurB"/>
    <property type="match status" value="1"/>
</dbReference>
<dbReference type="GO" id="GO:0071555">
    <property type="term" value="P:cell wall organization"/>
    <property type="evidence" value="ECO:0007669"/>
    <property type="project" value="UniProtKB-KW"/>
</dbReference>
<dbReference type="GO" id="GO:0071949">
    <property type="term" value="F:FAD binding"/>
    <property type="evidence" value="ECO:0007669"/>
    <property type="project" value="InterPro"/>
</dbReference>
<name>A0A3G8ZYB8_9ACTN</name>
<keyword evidence="6 17" id="KW-0963">Cytoplasm</keyword>
<feature type="active site" evidence="17">
    <location>
        <position position="162"/>
    </location>
</feature>
<dbReference type="RefSeq" id="WP_124799930.1">
    <property type="nucleotide sequence ID" value="NZ_CP034170.1"/>
</dbReference>
<evidence type="ECO:0000256" key="7">
    <source>
        <dbReference type="ARBA" id="ARBA00022618"/>
    </source>
</evidence>
<dbReference type="GO" id="GO:0009252">
    <property type="term" value="P:peptidoglycan biosynthetic process"/>
    <property type="evidence" value="ECO:0007669"/>
    <property type="project" value="UniProtKB-UniRule"/>
</dbReference>
<dbReference type="GO" id="GO:0008762">
    <property type="term" value="F:UDP-N-acetylmuramate dehydrogenase activity"/>
    <property type="evidence" value="ECO:0007669"/>
    <property type="project" value="UniProtKB-UniRule"/>
</dbReference>
<dbReference type="InterPro" id="IPR016166">
    <property type="entry name" value="FAD-bd_PCMH"/>
</dbReference>
<evidence type="ECO:0000256" key="9">
    <source>
        <dbReference type="ARBA" id="ARBA00022827"/>
    </source>
</evidence>
<dbReference type="GO" id="GO:0008360">
    <property type="term" value="P:regulation of cell shape"/>
    <property type="evidence" value="ECO:0007669"/>
    <property type="project" value="UniProtKB-KW"/>
</dbReference>
<dbReference type="InterPro" id="IPR036635">
    <property type="entry name" value="MurB_C_sf"/>
</dbReference>
<dbReference type="PANTHER" id="PTHR21071:SF4">
    <property type="entry name" value="UDP-N-ACETYLENOLPYRUVOYLGLUCOSAMINE REDUCTASE"/>
    <property type="match status" value="1"/>
</dbReference>
<evidence type="ECO:0000256" key="12">
    <source>
        <dbReference type="ARBA" id="ARBA00022984"/>
    </source>
</evidence>
<dbReference type="OrthoDB" id="9804753at2"/>
<dbReference type="Pfam" id="PF02873">
    <property type="entry name" value="MurB_C"/>
    <property type="match status" value="1"/>
</dbReference>
<dbReference type="SUPFAM" id="SSF56194">
    <property type="entry name" value="Uridine diphospho-N-Acetylenolpyruvylglucosamine reductase, MurB, C-terminal domain"/>
    <property type="match status" value="1"/>
</dbReference>
<dbReference type="InterPro" id="IPR006094">
    <property type="entry name" value="Oxid_FAD_bind_N"/>
</dbReference>
<dbReference type="InterPro" id="IPR003170">
    <property type="entry name" value="MurB"/>
</dbReference>
<dbReference type="GO" id="GO:0051301">
    <property type="term" value="P:cell division"/>
    <property type="evidence" value="ECO:0007669"/>
    <property type="project" value="UniProtKB-KW"/>
</dbReference>
<dbReference type="NCBIfam" id="NF010478">
    <property type="entry name" value="PRK13903.1"/>
    <property type="match status" value="1"/>
</dbReference>
<keyword evidence="10 17" id="KW-0521">NADP</keyword>
<proteinExistence type="inferred from homology"/>
<dbReference type="PROSITE" id="PS51387">
    <property type="entry name" value="FAD_PCMH"/>
    <property type="match status" value="1"/>
</dbReference>
<dbReference type="EC" id="1.3.1.98" evidence="17"/>
<feature type="domain" description="FAD-binding PCMH-type" evidence="18">
    <location>
        <begin position="15"/>
        <end position="184"/>
    </location>
</feature>
<dbReference type="AlphaFoldDB" id="A0A3G8ZYB8"/>
<sequence length="349" mass="36142">MPASINLSTLTTLGLGGPAPSLTVAATDDEICAAVAEADFAGAPLLVVGGGSNLVIADEGIAGPVVQVANTGVSAVRDGDDLLVTAAAGVNWDELVAQFCGEGWSGIEFLSGIPGSTGATPVQNVGAYGMEVSEVLENVTVFDRATRGVQLLHTDQLQLGYRSSVLRGSDRAVVLRIQMRLSRRETPVKYAELAKSLGVAPGESVPPAVVRECVLGLRRSKGMVLDPGDPDSRSAGSFFTNPLLSAEQAREADGRIRGALGSDVSYPHFPAGDRVKLSAAWLIERAGFGKGFHLGAGAGVSTKHTLALVNRGGTTRDLVNLARYIRDGVVAKFGVTLIPEPVFVGVTLD</sequence>
<feature type="active site" evidence="17">
    <location>
        <position position="340"/>
    </location>
</feature>
<keyword evidence="11 17" id="KW-0133">Cell shape</keyword>
<dbReference type="NCBIfam" id="TIGR00179">
    <property type="entry name" value="murB"/>
    <property type="match status" value="1"/>
</dbReference>
<evidence type="ECO:0000313" key="19">
    <source>
        <dbReference type="EMBL" id="AZI59026.1"/>
    </source>
</evidence>
<dbReference type="PANTHER" id="PTHR21071">
    <property type="entry name" value="UDP-N-ACETYLENOLPYRUVOYLGLUCOSAMINE REDUCTASE"/>
    <property type="match status" value="1"/>
</dbReference>
<evidence type="ECO:0000256" key="17">
    <source>
        <dbReference type="HAMAP-Rule" id="MF_00037"/>
    </source>
</evidence>
<dbReference type="Gene3D" id="3.30.43.10">
    <property type="entry name" value="Uridine Diphospho-n-acetylenolpyruvylglucosamine Reductase, domain 2"/>
    <property type="match status" value="1"/>
</dbReference>
<comment type="similarity">
    <text evidence="5 17">Belongs to the MurB family.</text>
</comment>
<gene>
    <name evidence="17" type="primary">murB</name>
    <name evidence="19" type="ORF">EH165_13595</name>
</gene>
<keyword evidence="13 17" id="KW-0560">Oxidoreductase</keyword>
<accession>A0A3G8ZYB8</accession>
<dbReference type="Pfam" id="PF01565">
    <property type="entry name" value="FAD_binding_4"/>
    <property type="match status" value="1"/>
</dbReference>
<evidence type="ECO:0000256" key="8">
    <source>
        <dbReference type="ARBA" id="ARBA00022630"/>
    </source>
</evidence>
<dbReference type="InterPro" id="IPR011601">
    <property type="entry name" value="MurB_C"/>
</dbReference>
<dbReference type="Proteomes" id="UP000268084">
    <property type="component" value="Chromosome"/>
</dbReference>
<keyword evidence="8 17" id="KW-0285">Flavoprotein</keyword>
<evidence type="ECO:0000256" key="6">
    <source>
        <dbReference type="ARBA" id="ARBA00022490"/>
    </source>
</evidence>
<dbReference type="KEGG" id="nak:EH165_13595"/>
<evidence type="ECO:0000259" key="18">
    <source>
        <dbReference type="PROSITE" id="PS51387"/>
    </source>
</evidence>
<dbReference type="UniPathway" id="UPA00219"/>
<evidence type="ECO:0000256" key="11">
    <source>
        <dbReference type="ARBA" id="ARBA00022960"/>
    </source>
</evidence>
<reference evidence="19 20" key="1">
    <citation type="submission" date="2018-11" db="EMBL/GenBank/DDBJ databases">
        <authorList>
            <person name="Da X."/>
        </authorList>
    </citation>
    <scope>NUCLEOTIDE SEQUENCE [LARGE SCALE GENOMIC DNA]</scope>
    <source>
        <strain evidence="19 20">S14-144</strain>
    </source>
</reference>
<evidence type="ECO:0000256" key="14">
    <source>
        <dbReference type="ARBA" id="ARBA00023306"/>
    </source>
</evidence>
<evidence type="ECO:0000256" key="1">
    <source>
        <dbReference type="ARBA" id="ARBA00001974"/>
    </source>
</evidence>
<evidence type="ECO:0000256" key="3">
    <source>
        <dbReference type="ARBA" id="ARBA00004496"/>
    </source>
</evidence>
<protein>
    <recommendedName>
        <fullName evidence="17">UDP-N-acetylenolpyruvoylglucosamine reductase</fullName>
        <ecNumber evidence="17">1.3.1.98</ecNumber>
    </recommendedName>
    <alternativeName>
        <fullName evidence="17">UDP-N-acetylmuramate dehydrogenase</fullName>
    </alternativeName>
</protein>
<comment type="subcellular location">
    <subcellularLocation>
        <location evidence="3 17">Cytoplasm</location>
    </subcellularLocation>
</comment>
<comment type="pathway">
    <text evidence="4 17">Cell wall biogenesis; peptidoglycan biosynthesis.</text>
</comment>
<evidence type="ECO:0000256" key="10">
    <source>
        <dbReference type="ARBA" id="ARBA00022857"/>
    </source>
</evidence>
<comment type="function">
    <text evidence="2 17">Cell wall formation.</text>
</comment>
<evidence type="ECO:0000256" key="5">
    <source>
        <dbReference type="ARBA" id="ARBA00010485"/>
    </source>
</evidence>
<dbReference type="Gene3D" id="3.30.465.10">
    <property type="match status" value="1"/>
</dbReference>
<reference evidence="19 20" key="2">
    <citation type="submission" date="2018-12" db="EMBL/GenBank/DDBJ databases">
        <title>Nakamurella antarcticus sp. nov., isolated from Antarctica South Shetland Islands soil.</title>
        <authorList>
            <person name="Peng F."/>
        </authorList>
    </citation>
    <scope>NUCLEOTIDE SEQUENCE [LARGE SCALE GENOMIC DNA]</scope>
    <source>
        <strain evidence="19 20">S14-144</strain>
    </source>
</reference>
<keyword evidence="9 17" id="KW-0274">FAD</keyword>
<dbReference type="GO" id="GO:0005829">
    <property type="term" value="C:cytosol"/>
    <property type="evidence" value="ECO:0007669"/>
    <property type="project" value="TreeGrafter"/>
</dbReference>
<organism evidence="19 20">
    <name type="scientific">Nakamurella antarctica</name>
    <dbReference type="NCBI Taxonomy" id="1902245"/>
    <lineage>
        <taxon>Bacteria</taxon>
        <taxon>Bacillati</taxon>
        <taxon>Actinomycetota</taxon>
        <taxon>Actinomycetes</taxon>
        <taxon>Nakamurellales</taxon>
        <taxon>Nakamurellaceae</taxon>
        <taxon>Nakamurella</taxon>
    </lineage>
</organism>